<evidence type="ECO:0000313" key="4">
    <source>
        <dbReference type="Proteomes" id="UP000490800"/>
    </source>
</evidence>
<dbReference type="InterPro" id="IPR002762">
    <property type="entry name" value="CbiX-like"/>
</dbReference>
<dbReference type="Pfam" id="PF01903">
    <property type="entry name" value="CbiX"/>
    <property type="match status" value="2"/>
</dbReference>
<comment type="caution">
    <text evidence="3">The sequence shown here is derived from an EMBL/GenBank/DDBJ whole genome shotgun (WGS) entry which is preliminary data.</text>
</comment>
<protein>
    <submittedName>
        <fullName evidence="3">Cobalamin biosynthesis protein CbiX</fullName>
    </submittedName>
</protein>
<evidence type="ECO:0000256" key="2">
    <source>
        <dbReference type="ARBA" id="ARBA00023239"/>
    </source>
</evidence>
<dbReference type="InterPro" id="IPR050963">
    <property type="entry name" value="Sirohydro_Cobaltochel/CbiX"/>
</dbReference>
<keyword evidence="2" id="KW-0456">Lyase</keyword>
<keyword evidence="4" id="KW-1185">Reference proteome</keyword>
<sequence length="270" mass="30587">MRKYGVLVISHGSRSPEWVQLVDEAVAGMRVPDGIPVFGSYLELVDGRLIGDGITWLENQNVTDLIVVPLFVSAGSTHLDEIAYALGVKPEPQLPTDLEPFTIRARVHMLSPMDEDADLLAEMVYEKISGLSDNPEREIILLIGHGSVEKHFHLAWRRSLERIAEQLKKIGGFGEADVAMLLPNQTKRKMTWWHKQKPQHAVIIAPLFLSEGYFTKQVIPARLQGYDYRYNGQSILPSPKVSQWLERQVALFYNQVHYEQKGDKENGQTC</sequence>
<name>A0A7X3FJL8_9BACL</name>
<reference evidence="3 4" key="1">
    <citation type="journal article" date="2019" name="Microorganisms">
        <title>Paenibacillus lutrae sp. nov., A Chitinolytic Species Isolated from A River Otter in Castril Natural Park, Granada, Spain.</title>
        <authorList>
            <person name="Rodriguez M."/>
            <person name="Reina J.C."/>
            <person name="Bejar V."/>
            <person name="Llamas I."/>
        </authorList>
    </citation>
    <scope>NUCLEOTIDE SEQUENCE [LARGE SCALE GENOMIC DNA]</scope>
    <source>
        <strain evidence="3 4">N10</strain>
    </source>
</reference>
<proteinExistence type="predicted"/>
<evidence type="ECO:0000313" key="3">
    <source>
        <dbReference type="EMBL" id="MVP00959.1"/>
    </source>
</evidence>
<dbReference type="SUPFAM" id="SSF53800">
    <property type="entry name" value="Chelatase"/>
    <property type="match status" value="1"/>
</dbReference>
<dbReference type="AlphaFoldDB" id="A0A7X3FJL8"/>
<organism evidence="3 4">
    <name type="scientific">Paenibacillus lutrae</name>
    <dbReference type="NCBI Taxonomy" id="2078573"/>
    <lineage>
        <taxon>Bacteria</taxon>
        <taxon>Bacillati</taxon>
        <taxon>Bacillota</taxon>
        <taxon>Bacilli</taxon>
        <taxon>Bacillales</taxon>
        <taxon>Paenibacillaceae</taxon>
        <taxon>Paenibacillus</taxon>
    </lineage>
</organism>
<dbReference type="EMBL" id="RHLK01000009">
    <property type="protein sequence ID" value="MVP00959.1"/>
    <property type="molecule type" value="Genomic_DNA"/>
</dbReference>
<accession>A0A7X3FJL8</accession>
<dbReference type="GO" id="GO:0046872">
    <property type="term" value="F:metal ion binding"/>
    <property type="evidence" value="ECO:0007669"/>
    <property type="project" value="UniProtKB-KW"/>
</dbReference>
<dbReference type="PANTHER" id="PTHR33542:SF3">
    <property type="entry name" value="SIROHYDROCHLORIN FERROCHELATASE, CHLOROPLASTIC"/>
    <property type="match status" value="1"/>
</dbReference>
<dbReference type="PANTHER" id="PTHR33542">
    <property type="entry name" value="SIROHYDROCHLORIN FERROCHELATASE, CHLOROPLASTIC"/>
    <property type="match status" value="1"/>
</dbReference>
<dbReference type="Proteomes" id="UP000490800">
    <property type="component" value="Unassembled WGS sequence"/>
</dbReference>
<evidence type="ECO:0000256" key="1">
    <source>
        <dbReference type="ARBA" id="ARBA00022723"/>
    </source>
</evidence>
<keyword evidence="1" id="KW-0479">Metal-binding</keyword>
<dbReference type="OrthoDB" id="1489951at2"/>
<gene>
    <name evidence="3" type="ORF">EDM21_15740</name>
</gene>
<dbReference type="GO" id="GO:0016829">
    <property type="term" value="F:lyase activity"/>
    <property type="evidence" value="ECO:0007669"/>
    <property type="project" value="UniProtKB-KW"/>
</dbReference>
<dbReference type="Gene3D" id="3.40.50.1400">
    <property type="match status" value="2"/>
</dbReference>
<dbReference type="RefSeq" id="WP_157336938.1">
    <property type="nucleotide sequence ID" value="NZ_RHLK01000009.1"/>
</dbReference>